<dbReference type="PANTHER" id="PTHR35803">
    <property type="entry name" value="GLUCAN 1,4-ALPHA-GLUCOSIDASE SUSB-RELATED"/>
    <property type="match status" value="1"/>
</dbReference>
<evidence type="ECO:0000256" key="6">
    <source>
        <dbReference type="SAM" id="SignalP"/>
    </source>
</evidence>
<sequence>MNLKGWMLSWLAATGSIAATAQEYTLRSPDGKTEIRVSVRDSIRYSLSYNGKVLLQPTTIGLATSVAANGPWKVNSTRTSSVTQQLRPVVKQKSAVIEDHYDQLQLNFKNRSSLQWRAYNNGIAWRWLISNKGAYEVISEQAGFALQTKDSAWYPVEDGFFSHNERRYQQLTVNNIRDNKSLASLPALFSVDGTKILITETALLNYAGMWLQGNGSNTLQGVFPHYPIQKKITSDRDEEVSSREPFIAKKEGAAQLPWRIIMIAPEDKDLLVNELPYQLAEPSSGDYSWVKPGKAIWDWWNDNNIYQVDFRAGINTATYKYYIDFAAKYGLEYVVLDEGWSDTRNLLKTSPDIDMEALSQYAASKNVGIILWTTWLALDQQLDAAMDQFSRWNIKGIKVDFMQRDDQQMVNYYERVAKSAAAHKMLVDFHGAYKPAGLQRTYPNVISFEGVYGLEQSKGDQSKSIGPDHNVTFPFIRMAAGPADYTPGAMLNAQKNDWAPHWSNPMSIGTRCHQLAMYVVYESPLQMLADNPTHYYKEPECMQFLQAVPSVWDTTIPLQASVGQYILTARKAGNGDWYVGGMTNYTARTLTLDCSFLPEGTYSMQVWKDGINADRNAQDYKMEQITVTKNSKVPVVMSIGGGWAARIVRKN</sequence>
<keyword evidence="3" id="KW-0378">Hydrolase</keyword>
<dbReference type="InterPro" id="IPR014718">
    <property type="entry name" value="GH-type_carb-bd"/>
</dbReference>
<evidence type="ECO:0000259" key="9">
    <source>
        <dbReference type="Pfam" id="PF14509"/>
    </source>
</evidence>
<accession>A0A1I0SFE2</accession>
<evidence type="ECO:0000256" key="3">
    <source>
        <dbReference type="ARBA" id="ARBA00022801"/>
    </source>
</evidence>
<dbReference type="SUPFAM" id="SSF51445">
    <property type="entry name" value="(Trans)glycosidases"/>
    <property type="match status" value="1"/>
</dbReference>
<evidence type="ECO:0000313" key="10">
    <source>
        <dbReference type="EMBL" id="SEW55912.1"/>
    </source>
</evidence>
<keyword evidence="4" id="KW-0106">Calcium</keyword>
<dbReference type="InterPro" id="IPR019563">
    <property type="entry name" value="GH97_catalytic"/>
</dbReference>
<feature type="domain" description="Glycosyl-hydrolase 97 catalytic" evidence="7">
    <location>
        <begin position="299"/>
        <end position="451"/>
    </location>
</feature>
<dbReference type="GO" id="GO:0030246">
    <property type="term" value="F:carbohydrate binding"/>
    <property type="evidence" value="ECO:0007669"/>
    <property type="project" value="InterPro"/>
</dbReference>
<feature type="domain" description="Glycosyl-hydrolase 97 N-terminal" evidence="8">
    <location>
        <begin position="26"/>
        <end position="282"/>
    </location>
</feature>
<organism evidence="10 11">
    <name type="scientific">Chitinophaga arvensicola</name>
    <dbReference type="NCBI Taxonomy" id="29529"/>
    <lineage>
        <taxon>Bacteria</taxon>
        <taxon>Pseudomonadati</taxon>
        <taxon>Bacteroidota</taxon>
        <taxon>Chitinophagia</taxon>
        <taxon>Chitinophagales</taxon>
        <taxon>Chitinophagaceae</taxon>
        <taxon>Chitinophaga</taxon>
    </lineage>
</organism>
<dbReference type="GO" id="GO:0016798">
    <property type="term" value="F:hydrolase activity, acting on glycosyl bonds"/>
    <property type="evidence" value="ECO:0007669"/>
    <property type="project" value="UniProtKB-KW"/>
</dbReference>
<name>A0A1I0SFE2_9BACT</name>
<dbReference type="InterPro" id="IPR013780">
    <property type="entry name" value="Glyco_hydro_b"/>
</dbReference>
<evidence type="ECO:0000256" key="1">
    <source>
        <dbReference type="ARBA" id="ARBA00001913"/>
    </source>
</evidence>
<dbReference type="InterPro" id="IPR029486">
    <property type="entry name" value="GH97_N"/>
</dbReference>
<dbReference type="InterPro" id="IPR017853">
    <property type="entry name" value="GH"/>
</dbReference>
<protein>
    <submittedName>
        <fullName evidence="10">Alpha-glucosidase</fullName>
    </submittedName>
</protein>
<dbReference type="PANTHER" id="PTHR35803:SF2">
    <property type="entry name" value="RETAINING ALPHA-GALACTOSIDASE"/>
    <property type="match status" value="1"/>
</dbReference>
<dbReference type="Pfam" id="PF14508">
    <property type="entry name" value="GH97_N"/>
    <property type="match status" value="1"/>
</dbReference>
<comment type="cofactor">
    <cofactor evidence="1">
        <name>Ca(2+)</name>
        <dbReference type="ChEBI" id="CHEBI:29108"/>
    </cofactor>
</comment>
<dbReference type="Proteomes" id="UP000199310">
    <property type="component" value="Unassembled WGS sequence"/>
</dbReference>
<evidence type="ECO:0000259" key="8">
    <source>
        <dbReference type="Pfam" id="PF14508"/>
    </source>
</evidence>
<keyword evidence="11" id="KW-1185">Reference proteome</keyword>
<feature type="domain" description="Glycosyl-hydrolase 97 C-terminal oligomerisation" evidence="9">
    <location>
        <begin position="551"/>
        <end position="647"/>
    </location>
</feature>
<dbReference type="Pfam" id="PF10566">
    <property type="entry name" value="Glyco_hydro_97"/>
    <property type="match status" value="1"/>
</dbReference>
<feature type="signal peptide" evidence="6">
    <location>
        <begin position="1"/>
        <end position="21"/>
    </location>
</feature>
<dbReference type="InterPro" id="IPR029483">
    <property type="entry name" value="GH97_C"/>
</dbReference>
<evidence type="ECO:0000256" key="2">
    <source>
        <dbReference type="ARBA" id="ARBA00011245"/>
    </source>
</evidence>
<evidence type="ECO:0000259" key="7">
    <source>
        <dbReference type="Pfam" id="PF10566"/>
    </source>
</evidence>
<comment type="subunit">
    <text evidence="2">Monomer.</text>
</comment>
<proteinExistence type="predicted"/>
<dbReference type="InterPro" id="IPR052720">
    <property type="entry name" value="Glycosyl_hydrolase_97"/>
</dbReference>
<dbReference type="Pfam" id="PF14509">
    <property type="entry name" value="GH97_C"/>
    <property type="match status" value="1"/>
</dbReference>
<evidence type="ECO:0000256" key="5">
    <source>
        <dbReference type="ARBA" id="ARBA00023295"/>
    </source>
</evidence>
<keyword evidence="6" id="KW-0732">Signal</keyword>
<reference evidence="11" key="1">
    <citation type="submission" date="2016-10" db="EMBL/GenBank/DDBJ databases">
        <authorList>
            <person name="Varghese N."/>
            <person name="Submissions S."/>
        </authorList>
    </citation>
    <scope>NUCLEOTIDE SEQUENCE [LARGE SCALE GENOMIC DNA]</scope>
    <source>
        <strain evidence="11">DSM 3695</strain>
    </source>
</reference>
<gene>
    <name evidence="10" type="ORF">SAMN04488122_6512</name>
</gene>
<dbReference type="Gene3D" id="2.60.40.1180">
    <property type="entry name" value="Golgi alpha-mannosidase II"/>
    <property type="match status" value="1"/>
</dbReference>
<evidence type="ECO:0000256" key="4">
    <source>
        <dbReference type="ARBA" id="ARBA00022837"/>
    </source>
</evidence>
<feature type="chain" id="PRO_5011789830" evidence="6">
    <location>
        <begin position="22"/>
        <end position="651"/>
    </location>
</feature>
<dbReference type="Gene3D" id="2.70.98.10">
    <property type="match status" value="1"/>
</dbReference>
<dbReference type="AlphaFoldDB" id="A0A1I0SFE2"/>
<dbReference type="RefSeq" id="WP_089903369.1">
    <property type="nucleotide sequence ID" value="NZ_FOJG01000002.1"/>
</dbReference>
<dbReference type="InterPro" id="IPR013785">
    <property type="entry name" value="Aldolase_TIM"/>
</dbReference>
<keyword evidence="5" id="KW-0326">Glycosidase</keyword>
<dbReference type="EMBL" id="FOJG01000002">
    <property type="protein sequence ID" value="SEW55912.1"/>
    <property type="molecule type" value="Genomic_DNA"/>
</dbReference>
<dbReference type="Gene3D" id="3.20.20.70">
    <property type="entry name" value="Aldolase class I"/>
    <property type="match status" value="1"/>
</dbReference>
<dbReference type="STRING" id="29529.SAMN04488122_6512"/>
<evidence type="ECO:0000313" key="11">
    <source>
        <dbReference type="Proteomes" id="UP000199310"/>
    </source>
</evidence>
<dbReference type="OrthoDB" id="57532at2"/>